<dbReference type="GO" id="GO:0003676">
    <property type="term" value="F:nucleic acid binding"/>
    <property type="evidence" value="ECO:0007669"/>
    <property type="project" value="InterPro"/>
</dbReference>
<feature type="non-terminal residue" evidence="2">
    <location>
        <position position="49"/>
    </location>
</feature>
<name>A0AA38LAM6_TAXCH</name>
<proteinExistence type="predicted"/>
<protein>
    <recommendedName>
        <fullName evidence="1">RNase H type-1 domain-containing protein</fullName>
    </recommendedName>
</protein>
<dbReference type="AlphaFoldDB" id="A0AA38LAM6"/>
<dbReference type="PANTHER" id="PTHR48475">
    <property type="entry name" value="RIBONUCLEASE H"/>
    <property type="match status" value="1"/>
</dbReference>
<dbReference type="PANTHER" id="PTHR48475:SF1">
    <property type="entry name" value="RNASE H TYPE-1 DOMAIN-CONTAINING PROTEIN"/>
    <property type="match status" value="1"/>
</dbReference>
<accession>A0AA38LAM6</accession>
<dbReference type="Proteomes" id="UP000824469">
    <property type="component" value="Unassembled WGS sequence"/>
</dbReference>
<sequence length="49" mass="5723">QEEFVFSFKLNFECTNNIVEYEALLLGLRIAWKYGIKDIIVKGDSKLII</sequence>
<organism evidence="2 3">
    <name type="scientific">Taxus chinensis</name>
    <name type="common">Chinese yew</name>
    <name type="synonym">Taxus wallichiana var. chinensis</name>
    <dbReference type="NCBI Taxonomy" id="29808"/>
    <lineage>
        <taxon>Eukaryota</taxon>
        <taxon>Viridiplantae</taxon>
        <taxon>Streptophyta</taxon>
        <taxon>Embryophyta</taxon>
        <taxon>Tracheophyta</taxon>
        <taxon>Spermatophyta</taxon>
        <taxon>Pinopsida</taxon>
        <taxon>Pinidae</taxon>
        <taxon>Conifers II</taxon>
        <taxon>Cupressales</taxon>
        <taxon>Taxaceae</taxon>
        <taxon>Taxus</taxon>
    </lineage>
</organism>
<comment type="caution">
    <text evidence="2">The sequence shown here is derived from an EMBL/GenBank/DDBJ whole genome shotgun (WGS) entry which is preliminary data.</text>
</comment>
<evidence type="ECO:0000259" key="1">
    <source>
        <dbReference type="Pfam" id="PF13456"/>
    </source>
</evidence>
<evidence type="ECO:0000313" key="2">
    <source>
        <dbReference type="EMBL" id="KAH9314540.1"/>
    </source>
</evidence>
<dbReference type="SUPFAM" id="SSF53098">
    <property type="entry name" value="Ribonuclease H-like"/>
    <property type="match status" value="1"/>
</dbReference>
<feature type="non-terminal residue" evidence="2">
    <location>
        <position position="1"/>
    </location>
</feature>
<feature type="domain" description="RNase H type-1" evidence="1">
    <location>
        <begin position="6"/>
        <end position="48"/>
    </location>
</feature>
<dbReference type="InterPro" id="IPR002156">
    <property type="entry name" value="RNaseH_domain"/>
</dbReference>
<dbReference type="Gene3D" id="3.30.420.10">
    <property type="entry name" value="Ribonuclease H-like superfamily/Ribonuclease H"/>
    <property type="match status" value="1"/>
</dbReference>
<dbReference type="GO" id="GO:0004523">
    <property type="term" value="F:RNA-DNA hybrid ribonuclease activity"/>
    <property type="evidence" value="ECO:0007669"/>
    <property type="project" value="InterPro"/>
</dbReference>
<dbReference type="InterPro" id="IPR012337">
    <property type="entry name" value="RNaseH-like_sf"/>
</dbReference>
<reference evidence="2 3" key="1">
    <citation type="journal article" date="2021" name="Nat. Plants">
        <title>The Taxus genome provides insights into paclitaxel biosynthesis.</title>
        <authorList>
            <person name="Xiong X."/>
            <person name="Gou J."/>
            <person name="Liao Q."/>
            <person name="Li Y."/>
            <person name="Zhou Q."/>
            <person name="Bi G."/>
            <person name="Li C."/>
            <person name="Du R."/>
            <person name="Wang X."/>
            <person name="Sun T."/>
            <person name="Guo L."/>
            <person name="Liang H."/>
            <person name="Lu P."/>
            <person name="Wu Y."/>
            <person name="Zhang Z."/>
            <person name="Ro D.K."/>
            <person name="Shang Y."/>
            <person name="Huang S."/>
            <person name="Yan J."/>
        </authorList>
    </citation>
    <scope>NUCLEOTIDE SEQUENCE [LARGE SCALE GENOMIC DNA]</scope>
    <source>
        <strain evidence="2">Ta-2019</strain>
    </source>
</reference>
<dbReference type="EMBL" id="JAHRHJ020000005">
    <property type="protein sequence ID" value="KAH9314540.1"/>
    <property type="molecule type" value="Genomic_DNA"/>
</dbReference>
<evidence type="ECO:0000313" key="3">
    <source>
        <dbReference type="Proteomes" id="UP000824469"/>
    </source>
</evidence>
<gene>
    <name evidence="2" type="ORF">KI387_023167</name>
</gene>
<dbReference type="Pfam" id="PF13456">
    <property type="entry name" value="RVT_3"/>
    <property type="match status" value="1"/>
</dbReference>
<keyword evidence="3" id="KW-1185">Reference proteome</keyword>
<dbReference type="InterPro" id="IPR036397">
    <property type="entry name" value="RNaseH_sf"/>
</dbReference>